<dbReference type="EMBL" id="BARV01011437">
    <property type="protein sequence ID" value="GAI07975.1"/>
    <property type="molecule type" value="Genomic_DNA"/>
</dbReference>
<feature type="non-terminal residue" evidence="2">
    <location>
        <position position="59"/>
    </location>
</feature>
<comment type="caution">
    <text evidence="2">The sequence shown here is derived from an EMBL/GenBank/DDBJ whole genome shotgun (WGS) entry which is preliminary data.</text>
</comment>
<dbReference type="AlphaFoldDB" id="X1M016"/>
<reference evidence="2" key="1">
    <citation type="journal article" date="2014" name="Front. Microbiol.">
        <title>High frequency of phylogenetically diverse reductive dehalogenase-homologous genes in deep subseafloor sedimentary metagenomes.</title>
        <authorList>
            <person name="Kawai M."/>
            <person name="Futagami T."/>
            <person name="Toyoda A."/>
            <person name="Takaki Y."/>
            <person name="Nishi S."/>
            <person name="Hori S."/>
            <person name="Arai W."/>
            <person name="Tsubouchi T."/>
            <person name="Morono Y."/>
            <person name="Uchiyama I."/>
            <person name="Ito T."/>
            <person name="Fujiyama A."/>
            <person name="Inagaki F."/>
            <person name="Takami H."/>
        </authorList>
    </citation>
    <scope>NUCLEOTIDE SEQUENCE</scope>
    <source>
        <strain evidence="2">Expedition CK06-06</strain>
    </source>
</reference>
<protein>
    <submittedName>
        <fullName evidence="2">Uncharacterized protein</fullName>
    </submittedName>
</protein>
<name>X1M016_9ZZZZ</name>
<evidence type="ECO:0000313" key="2">
    <source>
        <dbReference type="EMBL" id="GAI07975.1"/>
    </source>
</evidence>
<feature type="compositionally biased region" description="Polar residues" evidence="1">
    <location>
        <begin position="50"/>
        <end position="59"/>
    </location>
</feature>
<gene>
    <name evidence="2" type="ORF">S06H3_21699</name>
</gene>
<organism evidence="2">
    <name type="scientific">marine sediment metagenome</name>
    <dbReference type="NCBI Taxonomy" id="412755"/>
    <lineage>
        <taxon>unclassified sequences</taxon>
        <taxon>metagenomes</taxon>
        <taxon>ecological metagenomes</taxon>
    </lineage>
</organism>
<evidence type="ECO:0000256" key="1">
    <source>
        <dbReference type="SAM" id="MobiDB-lite"/>
    </source>
</evidence>
<accession>X1M016</accession>
<proteinExistence type="predicted"/>
<sequence length="59" mass="6716">MIKAWVVDVNMGYGHQRTAYPLKDLAPYGKVINANDYKGIPKKDRKSGKIQENSMNSFQ</sequence>
<feature type="region of interest" description="Disordered" evidence="1">
    <location>
        <begin position="37"/>
        <end position="59"/>
    </location>
</feature>